<evidence type="ECO:0000313" key="1">
    <source>
        <dbReference type="EMBL" id="HHM95732.1"/>
    </source>
</evidence>
<proteinExistence type="predicted"/>
<gene>
    <name evidence="1" type="ORF">ENM21_00725</name>
</gene>
<name>A0A7C5RT70_THERO</name>
<dbReference type="AlphaFoldDB" id="A0A7C5RT70"/>
<accession>A0A7C5RT70</accession>
<dbReference type="EMBL" id="DRWX01000035">
    <property type="protein sequence ID" value="HHM95732.1"/>
    <property type="molecule type" value="Genomic_DNA"/>
</dbReference>
<protein>
    <submittedName>
        <fullName evidence="1">Uncharacterized protein</fullName>
    </submittedName>
</protein>
<organism evidence="1">
    <name type="scientific">Thermomicrobium roseum</name>
    <dbReference type="NCBI Taxonomy" id="500"/>
    <lineage>
        <taxon>Bacteria</taxon>
        <taxon>Pseudomonadati</taxon>
        <taxon>Thermomicrobiota</taxon>
        <taxon>Thermomicrobia</taxon>
        <taxon>Thermomicrobiales</taxon>
        <taxon>Thermomicrobiaceae</taxon>
        <taxon>Thermomicrobium</taxon>
    </lineage>
</organism>
<comment type="caution">
    <text evidence="1">The sequence shown here is derived from an EMBL/GenBank/DDBJ whole genome shotgun (WGS) entry which is preliminary data.</text>
</comment>
<sequence length="83" mass="8904">MKFGTLCGRLRTNAEGEAANADADKEVTATPGRCDAVLTQCRKDRPTVGSMSSVRILILPAARRCRVATTADLAIVGWWNAAR</sequence>
<reference evidence="1" key="1">
    <citation type="journal article" date="2020" name="mSystems">
        <title>Genome- and Community-Level Interaction Insights into Carbon Utilization and Element Cycling Functions of Hydrothermarchaeota in Hydrothermal Sediment.</title>
        <authorList>
            <person name="Zhou Z."/>
            <person name="Liu Y."/>
            <person name="Xu W."/>
            <person name="Pan J."/>
            <person name="Luo Z.H."/>
            <person name="Li M."/>
        </authorList>
    </citation>
    <scope>NUCLEOTIDE SEQUENCE [LARGE SCALE GENOMIC DNA]</scope>
    <source>
        <strain evidence="1">SpSt-1065</strain>
    </source>
</reference>